<dbReference type="PANTHER" id="PTHR43133:SF46">
    <property type="entry name" value="RNA POLYMERASE SIGMA-70 FACTOR ECF SUBFAMILY"/>
    <property type="match status" value="1"/>
</dbReference>
<comment type="caution">
    <text evidence="7">The sequence shown here is derived from an EMBL/GenBank/DDBJ whole genome shotgun (WGS) entry which is preliminary data.</text>
</comment>
<gene>
    <name evidence="7" type="ORF">M472_14040</name>
</gene>
<dbReference type="RefSeq" id="WP_021069707.1">
    <property type="nucleotide sequence ID" value="NZ_ATDL01000012.1"/>
</dbReference>
<dbReference type="InterPro" id="IPR039425">
    <property type="entry name" value="RNA_pol_sigma-70-like"/>
</dbReference>
<keyword evidence="8" id="KW-1185">Reference proteome</keyword>
<dbReference type="SUPFAM" id="SSF88946">
    <property type="entry name" value="Sigma2 domain of RNA polymerase sigma factors"/>
    <property type="match status" value="1"/>
</dbReference>
<evidence type="ECO:0008006" key="9">
    <source>
        <dbReference type="Google" id="ProtNLM"/>
    </source>
</evidence>
<dbReference type="GO" id="GO:0006352">
    <property type="term" value="P:DNA-templated transcription initiation"/>
    <property type="evidence" value="ECO:0007669"/>
    <property type="project" value="InterPro"/>
</dbReference>
<dbReference type="Gene3D" id="1.10.10.10">
    <property type="entry name" value="Winged helix-like DNA-binding domain superfamily/Winged helix DNA-binding domain"/>
    <property type="match status" value="1"/>
</dbReference>
<dbReference type="SUPFAM" id="SSF88659">
    <property type="entry name" value="Sigma3 and sigma4 domains of RNA polymerase sigma factors"/>
    <property type="match status" value="1"/>
</dbReference>
<dbReference type="PATRIC" id="fig|1346330.5.peg.1525"/>
<evidence type="ECO:0000256" key="1">
    <source>
        <dbReference type="ARBA" id="ARBA00010641"/>
    </source>
</evidence>
<evidence type="ECO:0000259" key="5">
    <source>
        <dbReference type="Pfam" id="PF04542"/>
    </source>
</evidence>
<dbReference type="InterPro" id="IPR036388">
    <property type="entry name" value="WH-like_DNA-bd_sf"/>
</dbReference>
<evidence type="ECO:0000256" key="3">
    <source>
        <dbReference type="ARBA" id="ARBA00023082"/>
    </source>
</evidence>
<accession>U2JB47</accession>
<dbReference type="InterPro" id="IPR013324">
    <property type="entry name" value="RNA_pol_sigma_r3/r4-like"/>
</dbReference>
<dbReference type="Gene3D" id="1.10.1740.10">
    <property type="match status" value="1"/>
</dbReference>
<keyword evidence="4" id="KW-0804">Transcription</keyword>
<dbReference type="OrthoDB" id="799938at2"/>
<reference evidence="7 8" key="1">
    <citation type="journal article" date="2013" name="Genome Announc.">
        <title>The Draft Genome Sequence of Sphingomonas paucimobilis Strain HER1398 (Proteobacteria), Host to the Giant PAU Phage, Indicates That It Is a Member of the Genus Sphingobacterium (Bacteroidetes).</title>
        <authorList>
            <person name="White R.A.III."/>
            <person name="Suttle C.A."/>
        </authorList>
    </citation>
    <scope>NUCLEOTIDE SEQUENCE [LARGE SCALE GENOMIC DNA]</scope>
    <source>
        <strain evidence="7 8">HER1398</strain>
    </source>
</reference>
<keyword evidence="2" id="KW-0805">Transcription regulation</keyword>
<proteinExistence type="inferred from homology"/>
<evidence type="ECO:0000259" key="6">
    <source>
        <dbReference type="Pfam" id="PF08281"/>
    </source>
</evidence>
<evidence type="ECO:0000313" key="7">
    <source>
        <dbReference type="EMBL" id="ERJ59888.1"/>
    </source>
</evidence>
<evidence type="ECO:0000256" key="4">
    <source>
        <dbReference type="ARBA" id="ARBA00023163"/>
    </source>
</evidence>
<dbReference type="GO" id="GO:0003677">
    <property type="term" value="F:DNA binding"/>
    <property type="evidence" value="ECO:0007669"/>
    <property type="project" value="InterPro"/>
</dbReference>
<dbReference type="NCBIfam" id="TIGR02985">
    <property type="entry name" value="Sig70_bacteroi1"/>
    <property type="match status" value="1"/>
</dbReference>
<dbReference type="EMBL" id="ATDL01000012">
    <property type="protein sequence ID" value="ERJ59888.1"/>
    <property type="molecule type" value="Genomic_DNA"/>
</dbReference>
<dbReference type="InterPro" id="IPR013325">
    <property type="entry name" value="RNA_pol_sigma_r2"/>
</dbReference>
<dbReference type="AlphaFoldDB" id="U2JB47"/>
<dbReference type="Pfam" id="PF04542">
    <property type="entry name" value="Sigma70_r2"/>
    <property type="match status" value="1"/>
</dbReference>
<dbReference type="InterPro" id="IPR007627">
    <property type="entry name" value="RNA_pol_sigma70_r2"/>
</dbReference>
<dbReference type="Proteomes" id="UP000016584">
    <property type="component" value="Unassembled WGS sequence"/>
</dbReference>
<name>U2JB47_9SPHI</name>
<feature type="domain" description="RNA polymerase sigma factor 70 region 4 type 2" evidence="6">
    <location>
        <begin position="121"/>
        <end position="163"/>
    </location>
</feature>
<dbReference type="STRING" id="1346330.M472_14040"/>
<dbReference type="PANTHER" id="PTHR43133">
    <property type="entry name" value="RNA POLYMERASE ECF-TYPE SIGMA FACTO"/>
    <property type="match status" value="1"/>
</dbReference>
<keyword evidence="3" id="KW-0731">Sigma factor</keyword>
<organism evidence="7 8">
    <name type="scientific">Sphingobacterium paucimobilis HER1398</name>
    <dbReference type="NCBI Taxonomy" id="1346330"/>
    <lineage>
        <taxon>Bacteria</taxon>
        <taxon>Pseudomonadati</taxon>
        <taxon>Bacteroidota</taxon>
        <taxon>Sphingobacteriia</taxon>
        <taxon>Sphingobacteriales</taxon>
        <taxon>Sphingobacteriaceae</taxon>
        <taxon>Sphingobacterium</taxon>
    </lineage>
</organism>
<dbReference type="InterPro" id="IPR014327">
    <property type="entry name" value="RNA_pol_sigma70_bacteroid"/>
</dbReference>
<evidence type="ECO:0000256" key="2">
    <source>
        <dbReference type="ARBA" id="ARBA00023015"/>
    </source>
</evidence>
<feature type="domain" description="RNA polymerase sigma-70 region 2" evidence="5">
    <location>
        <begin position="28"/>
        <end position="88"/>
    </location>
</feature>
<dbReference type="InterPro" id="IPR013249">
    <property type="entry name" value="RNA_pol_sigma70_r4_t2"/>
</dbReference>
<dbReference type="InterPro" id="IPR014284">
    <property type="entry name" value="RNA_pol_sigma-70_dom"/>
</dbReference>
<dbReference type="CDD" id="cd06171">
    <property type="entry name" value="Sigma70_r4"/>
    <property type="match status" value="1"/>
</dbReference>
<protein>
    <recommendedName>
        <fullName evidence="9">HTH luxR-type domain-containing protein</fullName>
    </recommendedName>
</protein>
<dbReference type="GO" id="GO:0016987">
    <property type="term" value="F:sigma factor activity"/>
    <property type="evidence" value="ECO:0007669"/>
    <property type="project" value="UniProtKB-KW"/>
</dbReference>
<dbReference type="eggNOG" id="COG1595">
    <property type="taxonomic scope" value="Bacteria"/>
</dbReference>
<sequence>MKIETIAENIQKGDHQAFMEVYDLYFYQLHVFINRYVHADSIAQDLTQDVFVKLWEKREYLDKVGNFNAYIYRIAKNHTLDYLKRVSRLELMPNEILKEFNFSANEVELFVTEQEYFRFLEAYMKTLPEKSQEIFTMCREHEMSYEEVAKQLNVSKSTVKHHMITTMKRLKDEILVKFRIDKMHIFYFFLFFKILLP</sequence>
<dbReference type="Pfam" id="PF08281">
    <property type="entry name" value="Sigma70_r4_2"/>
    <property type="match status" value="1"/>
</dbReference>
<comment type="similarity">
    <text evidence="1">Belongs to the sigma-70 factor family. ECF subfamily.</text>
</comment>
<dbReference type="NCBIfam" id="TIGR02937">
    <property type="entry name" value="sigma70-ECF"/>
    <property type="match status" value="1"/>
</dbReference>
<evidence type="ECO:0000313" key="8">
    <source>
        <dbReference type="Proteomes" id="UP000016584"/>
    </source>
</evidence>